<dbReference type="Proteomes" id="UP000606974">
    <property type="component" value="Unassembled WGS sequence"/>
</dbReference>
<keyword evidence="2" id="KW-1185">Reference proteome</keyword>
<proteinExistence type="predicted"/>
<reference evidence="1" key="1">
    <citation type="submission" date="2020-02" db="EMBL/GenBank/DDBJ databases">
        <authorList>
            <person name="Palmer J.M."/>
        </authorList>
    </citation>
    <scope>NUCLEOTIDE SEQUENCE</scope>
    <source>
        <strain evidence="1">EPUS1.4</strain>
        <tissue evidence="1">Thallus</tissue>
    </source>
</reference>
<gene>
    <name evidence="1" type="ORF">GJ744_011711</name>
</gene>
<comment type="caution">
    <text evidence="1">The sequence shown here is derived from an EMBL/GenBank/DDBJ whole genome shotgun (WGS) entry which is preliminary data.</text>
</comment>
<dbReference type="EMBL" id="JAACFV010000086">
    <property type="protein sequence ID" value="KAF7506461.1"/>
    <property type="molecule type" value="Genomic_DNA"/>
</dbReference>
<dbReference type="AlphaFoldDB" id="A0A8H7AG24"/>
<organism evidence="1 2">
    <name type="scientific">Endocarpon pusillum</name>
    <dbReference type="NCBI Taxonomy" id="364733"/>
    <lineage>
        <taxon>Eukaryota</taxon>
        <taxon>Fungi</taxon>
        <taxon>Dikarya</taxon>
        <taxon>Ascomycota</taxon>
        <taxon>Pezizomycotina</taxon>
        <taxon>Eurotiomycetes</taxon>
        <taxon>Chaetothyriomycetidae</taxon>
        <taxon>Verrucariales</taxon>
        <taxon>Verrucariaceae</taxon>
        <taxon>Endocarpon</taxon>
    </lineage>
</organism>
<accession>A0A8H7AG24</accession>
<evidence type="ECO:0000313" key="2">
    <source>
        <dbReference type="Proteomes" id="UP000606974"/>
    </source>
</evidence>
<evidence type="ECO:0000313" key="1">
    <source>
        <dbReference type="EMBL" id="KAF7506461.1"/>
    </source>
</evidence>
<sequence>MELDNGDMQPVAQQVLSYLASLSTLRKDQDIRPERCHALSFTWQAREVAACSCHALQYLRFDRTRRQC</sequence>
<protein>
    <submittedName>
        <fullName evidence="1">Uncharacterized protein</fullName>
    </submittedName>
</protein>
<name>A0A8H7AG24_9EURO</name>